<sequence length="620" mass="65075">MAREPADEEESDSDGTTPEGVLGRRSYLKLTGAATAGLAGSALATTAAAADYETITLDQGERRVIRLEDGETFENVLFDQTAPGSAATIAATSSDWTIRNVAWKGEFSHRDRALGVADTGNGTSRIENVYLGDGVDGSVGGQRHPKFGLWVDPAHNGHLHVENVYVEGAHDNAFYGSAPGSNSNGGRGTIHYKDSYAKDSWVSGFRIARGTVENCTAVNTESGRNGRPLWVWPTEAHGDAVEVVDCDFVAGPYPYALDIGRDGKTTSVSMEGTNYSGGLQERGTVNLQESNNGTDPDPSVPEGTPTSPEEVFAGATTETTEVASTVESDEGDPADSSGSEGSGSEDAESTEAENGESADAAGGLEHVILFEGSEESVTRYEFAASGEVEAANYEGATIDDEDAVEDGAVQGVVANWRDAFRFEGEIEQLTADGPATVSIDGEEVDPADFGTELPKTLEIEGQGTPASFEATIDGTVEQEGEKEDVTIVSGSTIQGSVTDESLGFRFSGALTDVTFVDGEATVSVDGEEVEDPGGDLLPHALVVDGTDADAPSAYSFRVDGTVERSDHRGASIDDEDSVDGGAVRGIVANWLDAYWFEGDLTACRVRGDADVSIEYNARDQ</sequence>
<evidence type="ECO:0000313" key="2">
    <source>
        <dbReference type="EMBL" id="MFC4989732.1"/>
    </source>
</evidence>
<dbReference type="Proteomes" id="UP001595925">
    <property type="component" value="Unassembled WGS sequence"/>
</dbReference>
<feature type="region of interest" description="Disordered" evidence="1">
    <location>
        <begin position="1"/>
        <end position="22"/>
    </location>
</feature>
<accession>A0ABD5QJD4</accession>
<feature type="region of interest" description="Disordered" evidence="1">
    <location>
        <begin position="259"/>
        <end position="361"/>
    </location>
</feature>
<dbReference type="InterPro" id="IPR011050">
    <property type="entry name" value="Pectin_lyase_fold/virulence"/>
</dbReference>
<keyword evidence="3" id="KW-1185">Reference proteome</keyword>
<feature type="compositionally biased region" description="Low complexity" evidence="1">
    <location>
        <begin position="309"/>
        <end position="326"/>
    </location>
</feature>
<dbReference type="AlphaFoldDB" id="A0ABD5QJD4"/>
<feature type="compositionally biased region" description="Acidic residues" evidence="1">
    <location>
        <begin position="343"/>
        <end position="356"/>
    </location>
</feature>
<organism evidence="2 3">
    <name type="scientific">Saliphagus infecundisoli</name>
    <dbReference type="NCBI Taxonomy" id="1849069"/>
    <lineage>
        <taxon>Archaea</taxon>
        <taxon>Methanobacteriati</taxon>
        <taxon>Methanobacteriota</taxon>
        <taxon>Stenosarchaea group</taxon>
        <taxon>Halobacteria</taxon>
        <taxon>Halobacteriales</taxon>
        <taxon>Natrialbaceae</taxon>
        <taxon>Saliphagus</taxon>
    </lineage>
</organism>
<dbReference type="RefSeq" id="WP_224828159.1">
    <property type="nucleotide sequence ID" value="NZ_JAIVEF010000004.1"/>
</dbReference>
<dbReference type="SUPFAM" id="SSF51126">
    <property type="entry name" value="Pectin lyase-like"/>
    <property type="match status" value="1"/>
</dbReference>
<feature type="compositionally biased region" description="Acidic residues" evidence="1">
    <location>
        <begin position="1"/>
        <end position="13"/>
    </location>
</feature>
<evidence type="ECO:0000313" key="3">
    <source>
        <dbReference type="Proteomes" id="UP001595925"/>
    </source>
</evidence>
<gene>
    <name evidence="2" type="ORF">ACFPFO_18610</name>
</gene>
<dbReference type="InterPro" id="IPR006311">
    <property type="entry name" value="TAT_signal"/>
</dbReference>
<dbReference type="PROSITE" id="PS51318">
    <property type="entry name" value="TAT"/>
    <property type="match status" value="1"/>
</dbReference>
<name>A0ABD5QJD4_9EURY</name>
<protein>
    <recommendedName>
        <fullName evidence="4">Right handed beta helix region</fullName>
    </recommendedName>
</protein>
<dbReference type="EMBL" id="JBHSJG010000054">
    <property type="protein sequence ID" value="MFC4989732.1"/>
    <property type="molecule type" value="Genomic_DNA"/>
</dbReference>
<comment type="caution">
    <text evidence="2">The sequence shown here is derived from an EMBL/GenBank/DDBJ whole genome shotgun (WGS) entry which is preliminary data.</text>
</comment>
<evidence type="ECO:0008006" key="4">
    <source>
        <dbReference type="Google" id="ProtNLM"/>
    </source>
</evidence>
<reference evidence="2 3" key="1">
    <citation type="journal article" date="2019" name="Int. J. Syst. Evol. Microbiol.">
        <title>The Global Catalogue of Microorganisms (GCM) 10K type strain sequencing project: providing services to taxonomists for standard genome sequencing and annotation.</title>
        <authorList>
            <consortium name="The Broad Institute Genomics Platform"/>
            <consortium name="The Broad Institute Genome Sequencing Center for Infectious Disease"/>
            <person name="Wu L."/>
            <person name="Ma J."/>
        </authorList>
    </citation>
    <scope>NUCLEOTIDE SEQUENCE [LARGE SCALE GENOMIC DNA]</scope>
    <source>
        <strain evidence="2 3">CGMCC 1.15824</strain>
    </source>
</reference>
<evidence type="ECO:0000256" key="1">
    <source>
        <dbReference type="SAM" id="MobiDB-lite"/>
    </source>
</evidence>
<feature type="compositionally biased region" description="Polar residues" evidence="1">
    <location>
        <begin position="265"/>
        <end position="294"/>
    </location>
</feature>
<proteinExistence type="predicted"/>